<dbReference type="Gene3D" id="3.30.70.920">
    <property type="match status" value="2"/>
</dbReference>
<accession>A0A7C5U7R6</accession>
<dbReference type="Pfam" id="PF01037">
    <property type="entry name" value="AsnC_trans_reg"/>
    <property type="match status" value="1"/>
</dbReference>
<dbReference type="InterPro" id="IPR019887">
    <property type="entry name" value="Tscrpt_reg_AsnC/Lrp_C"/>
</dbReference>
<evidence type="ECO:0000259" key="1">
    <source>
        <dbReference type="Pfam" id="PF01037"/>
    </source>
</evidence>
<name>A0A7C5U7R6_CALS0</name>
<dbReference type="SUPFAM" id="SSF54909">
    <property type="entry name" value="Dimeric alpha+beta barrel"/>
    <property type="match status" value="2"/>
</dbReference>
<organism evidence="2">
    <name type="scientific">Caldiarchaeum subterraneum</name>
    <dbReference type="NCBI Taxonomy" id="311458"/>
    <lineage>
        <taxon>Archaea</taxon>
        <taxon>Nitrososphaerota</taxon>
        <taxon>Candidatus Caldarchaeales</taxon>
        <taxon>Candidatus Caldarchaeaceae</taxon>
        <taxon>Candidatus Caldarchaeum</taxon>
    </lineage>
</organism>
<dbReference type="InterPro" id="IPR011008">
    <property type="entry name" value="Dimeric_a/b-barrel"/>
</dbReference>
<gene>
    <name evidence="2" type="ORF">ENM42_04365</name>
</gene>
<feature type="domain" description="Transcription regulator AsnC/Lrp ligand binding" evidence="1">
    <location>
        <begin position="51"/>
        <end position="103"/>
    </location>
</feature>
<reference evidence="2" key="1">
    <citation type="journal article" date="2020" name="mSystems">
        <title>Genome- and Community-Level Interaction Insights into Carbon Utilization and Element Cycling Functions of Hydrothermarchaeota in Hydrothermal Sediment.</title>
        <authorList>
            <person name="Zhou Z."/>
            <person name="Liu Y."/>
            <person name="Xu W."/>
            <person name="Pan J."/>
            <person name="Luo Z.H."/>
            <person name="Li M."/>
        </authorList>
    </citation>
    <scope>NUCLEOTIDE SEQUENCE [LARGE SCALE GENOMIC DNA]</scope>
    <source>
        <strain evidence="2">SpSt-1084</strain>
    </source>
</reference>
<sequence>MTTFRRSSSRRRVIRYEPSRKLIYPRHAKTPVKAFVLGTVGTRSGLIETLSSLRTDKNIEESYLIWGPYDVLSKVNAESLKHLNSVLDAMRTHGVVDTNTLIVNEGGLSFEKEGASSRRKCAYIFIKMRRPSAPRLWEKYLMSIDEILEGHELFGMWDVVVSVAEEAREDFFNRVFKRLWLLTEVNMTSTHTMFTVKE</sequence>
<proteinExistence type="predicted"/>
<protein>
    <recommendedName>
        <fullName evidence="1">Transcription regulator AsnC/Lrp ligand binding domain-containing protein</fullName>
    </recommendedName>
</protein>
<dbReference type="AlphaFoldDB" id="A0A7C5U7R6"/>
<comment type="caution">
    <text evidence="2">The sequence shown here is derived from an EMBL/GenBank/DDBJ whole genome shotgun (WGS) entry which is preliminary data.</text>
</comment>
<evidence type="ECO:0000313" key="2">
    <source>
        <dbReference type="EMBL" id="HHR41047.1"/>
    </source>
</evidence>
<dbReference type="EMBL" id="DRXS01000236">
    <property type="protein sequence ID" value="HHR41047.1"/>
    <property type="molecule type" value="Genomic_DNA"/>
</dbReference>